<dbReference type="OrthoDB" id="5984948at2759"/>
<evidence type="ECO:0000259" key="3">
    <source>
        <dbReference type="PROSITE" id="PS51390"/>
    </source>
</evidence>
<dbReference type="SMART" id="SM00217">
    <property type="entry name" value="WAP"/>
    <property type="match status" value="4"/>
</dbReference>
<feature type="signal peptide" evidence="2">
    <location>
        <begin position="1"/>
        <end position="27"/>
    </location>
</feature>
<feature type="compositionally biased region" description="Polar residues" evidence="1">
    <location>
        <begin position="219"/>
        <end position="233"/>
    </location>
</feature>
<dbReference type="KEGG" id="aten:116308182"/>
<organism evidence="4 5">
    <name type="scientific">Actinia tenebrosa</name>
    <name type="common">Australian red waratah sea anemone</name>
    <dbReference type="NCBI Taxonomy" id="6105"/>
    <lineage>
        <taxon>Eukaryota</taxon>
        <taxon>Metazoa</taxon>
        <taxon>Cnidaria</taxon>
        <taxon>Anthozoa</taxon>
        <taxon>Hexacorallia</taxon>
        <taxon>Actiniaria</taxon>
        <taxon>Actiniidae</taxon>
        <taxon>Actinia</taxon>
    </lineage>
</organism>
<reference evidence="5" key="1">
    <citation type="submission" date="2025-08" db="UniProtKB">
        <authorList>
            <consortium name="RefSeq"/>
        </authorList>
    </citation>
    <scope>IDENTIFICATION</scope>
    <source>
        <tissue evidence="5">Tentacle</tissue>
    </source>
</reference>
<evidence type="ECO:0000256" key="1">
    <source>
        <dbReference type="SAM" id="MobiDB-lite"/>
    </source>
</evidence>
<dbReference type="PANTHER" id="PTHR19441">
    <property type="entry name" value="WHEY ACDIC PROTEIN WAP"/>
    <property type="match status" value="1"/>
</dbReference>
<evidence type="ECO:0000313" key="4">
    <source>
        <dbReference type="Proteomes" id="UP000515163"/>
    </source>
</evidence>
<feature type="region of interest" description="Disordered" evidence="1">
    <location>
        <begin position="407"/>
        <end position="463"/>
    </location>
</feature>
<dbReference type="GO" id="GO:0005615">
    <property type="term" value="C:extracellular space"/>
    <property type="evidence" value="ECO:0007669"/>
    <property type="project" value="TreeGrafter"/>
</dbReference>
<proteinExistence type="predicted"/>
<feature type="domain" description="WAP" evidence="3">
    <location>
        <begin position="535"/>
        <end position="591"/>
    </location>
</feature>
<dbReference type="Proteomes" id="UP000515163">
    <property type="component" value="Unplaced"/>
</dbReference>
<feature type="domain" description="WAP" evidence="3">
    <location>
        <begin position="272"/>
        <end position="328"/>
    </location>
</feature>
<keyword evidence="2" id="KW-0732">Signal</keyword>
<feature type="region of interest" description="Disordered" evidence="1">
    <location>
        <begin position="218"/>
        <end position="274"/>
    </location>
</feature>
<feature type="domain" description="WAP" evidence="3">
    <location>
        <begin position="463"/>
        <end position="519"/>
    </location>
</feature>
<feature type="chain" id="PRO_5027680983" evidence="2">
    <location>
        <begin position="28"/>
        <end position="597"/>
    </location>
</feature>
<feature type="domain" description="WAP" evidence="3">
    <location>
        <begin position="346"/>
        <end position="400"/>
    </location>
</feature>
<dbReference type="Gene3D" id="4.10.75.10">
    <property type="entry name" value="Elafin-like"/>
    <property type="match status" value="2"/>
</dbReference>
<dbReference type="InParanoid" id="A0A6P8J442"/>
<accession>A0A6P8J442</accession>
<feature type="compositionally biased region" description="Polar residues" evidence="1">
    <location>
        <begin position="413"/>
        <end position="463"/>
    </location>
</feature>
<feature type="compositionally biased region" description="Low complexity" evidence="1">
    <location>
        <begin position="249"/>
        <end position="274"/>
    </location>
</feature>
<feature type="domain" description="WAP" evidence="3">
    <location>
        <begin position="157"/>
        <end position="211"/>
    </location>
</feature>
<dbReference type="GO" id="GO:0004867">
    <property type="term" value="F:serine-type endopeptidase inhibitor activity"/>
    <property type="evidence" value="ECO:0007669"/>
    <property type="project" value="TreeGrafter"/>
</dbReference>
<evidence type="ECO:0000313" key="5">
    <source>
        <dbReference type="RefSeq" id="XP_031574427.1"/>
    </source>
</evidence>
<feature type="domain" description="WAP" evidence="3">
    <location>
        <begin position="96"/>
        <end position="150"/>
    </location>
</feature>
<evidence type="ECO:0000256" key="2">
    <source>
        <dbReference type="SAM" id="SignalP"/>
    </source>
</evidence>
<dbReference type="AlphaFoldDB" id="A0A6P8J442"/>
<dbReference type="PANTHER" id="PTHR19441:SF95">
    <property type="entry name" value="PERLWAPIN ISOFORM X1"/>
    <property type="match status" value="1"/>
</dbReference>
<dbReference type="Pfam" id="PF00095">
    <property type="entry name" value="WAP"/>
    <property type="match status" value="1"/>
</dbReference>
<gene>
    <name evidence="5" type="primary">LOC116308182</name>
</gene>
<sequence>MLMSSIQYTIIWLVFLLVHLDLERIHCASLATKTCPPSLSLKCSPEVSHSCSDDQDCEARYPGKGLTCCDDCGRRCVTLGTSVVKIKPTSTEKINGTNLVAKCPTNPPSIEFPPGPDQECQNDASCDAKYPGRSLKCCSDGCDFRCVPPIMGSNTQTYDVQGTCPNSSEIAECQRPADDECHDDTRCRELYPGLELKCCKDGCDFRCVPPLPVIDTKTTKSGSKAKQQTTLSATAKPVTKPTNIEKQHTTSSPTTKPVTTNPETTVTQQTTSSSKTRIYQCPNFPTPAECPPEPDNECNDDRKCSELHPGLGLMCCIDGCDLRCVPPLLVIDTKTDKPESNVTASPKSKILQCPIFPLPDECPLESDDECNDDQKCSELHPGLGFKCCKDGCDYRCVPPLPVIDTKTDKSGSKAKQQTTLSATTKPVTKPTSIEKQLTASSSSPTTKSVATNPETTVTQQMTPSSKTRIYECPIFPTPEECPLEPDDECNEDQKCSELHPGLGLMCCKDGCDYRCVPSLPVIDTKTDKPESNVTASPKFKIYECPKFPTPAECPPEPDDECNEDQKCSELHPGITLKCCKDGCDYRCIPPIVYEVDK</sequence>
<dbReference type="InterPro" id="IPR050514">
    <property type="entry name" value="WAP_four-disulfide_core"/>
</dbReference>
<protein>
    <submittedName>
        <fullName evidence="5">Uncharacterized protein LOC116308182</fullName>
    </submittedName>
</protein>
<dbReference type="PROSITE" id="PS51390">
    <property type="entry name" value="WAP"/>
    <property type="match status" value="6"/>
</dbReference>
<dbReference type="RefSeq" id="XP_031574427.1">
    <property type="nucleotide sequence ID" value="XM_031718567.1"/>
</dbReference>
<name>A0A6P8J442_ACTTE</name>
<dbReference type="InterPro" id="IPR036645">
    <property type="entry name" value="Elafin-like_sf"/>
</dbReference>
<dbReference type="GeneID" id="116308182"/>
<keyword evidence="4" id="KW-1185">Reference proteome</keyword>
<dbReference type="InterPro" id="IPR008197">
    <property type="entry name" value="WAP_dom"/>
</dbReference>